<dbReference type="PANTHER" id="PTHR33406:SF6">
    <property type="entry name" value="MEMBRANE PROTEIN YDGH-RELATED"/>
    <property type="match status" value="1"/>
</dbReference>
<dbReference type="EMBL" id="EU016651">
    <property type="protein sequence ID" value="ABZ09443.1"/>
    <property type="molecule type" value="Genomic_DNA"/>
</dbReference>
<name>B3TA34_9ZZZZ</name>
<keyword evidence="3" id="KW-0812">Transmembrane</keyword>
<dbReference type="GO" id="GO:0005886">
    <property type="term" value="C:plasma membrane"/>
    <property type="evidence" value="ECO:0007669"/>
    <property type="project" value="TreeGrafter"/>
</dbReference>
<dbReference type="AlphaFoldDB" id="B3TA34"/>
<sequence>MRRPIISLVLAGGLLIAATVPYFDINTGTSGVSELPDDYRAKQGYEVLRAEFGFGLNAPAEIVIDADIESDAVQGAIAELTASLESDPGFGPSTLTGNQSGDLGMLSVPLLAGPATVDGIESIRKLRDEYIPEAFSGVAADVLVTGATAQEVDAIDLARRYLPIEIALVLTLSFVLLTLAFRSIVVPIKAIIQGDHHESAVGGCSLPHPGPGLAERGWQRALRLPPGGRDPGVDPRAAVRYPVRAVDGLPGVSDKPHPGAVPSDRRQRRGRGLWTAVYRRTYHRSGVDHGGDIRRILGRRPGAHGSVRVRHGRCDPAGRDNSPVGARPIYHEATGRSELVPARLSQLAASLAGGR</sequence>
<comment type="similarity">
    <text evidence="1">Belongs to the resistance-nodulation-cell division (RND) (TC 2.A.6) family. MmpL subfamily.</text>
</comment>
<gene>
    <name evidence="4" type="ORF">ALOHA_HF4000APKG8C21ctg1g31</name>
</gene>
<feature type="transmembrane region" description="Helical" evidence="3">
    <location>
        <begin position="161"/>
        <end position="181"/>
    </location>
</feature>
<dbReference type="InterPro" id="IPR050545">
    <property type="entry name" value="Mycobact_MmpL"/>
</dbReference>
<evidence type="ECO:0000256" key="1">
    <source>
        <dbReference type="ARBA" id="ARBA00010157"/>
    </source>
</evidence>
<protein>
    <recommendedName>
        <fullName evidence="5">Membrane transport protein MMPL domain-containing protein</fullName>
    </recommendedName>
</protein>
<proteinExistence type="inferred from homology"/>
<organism evidence="4">
    <name type="scientific">uncultured marine microorganism HF4000_APKG8C21</name>
    <dbReference type="NCBI Taxonomy" id="455553"/>
    <lineage>
        <taxon>unclassified sequences</taxon>
        <taxon>environmental samples</taxon>
    </lineage>
</organism>
<evidence type="ECO:0000256" key="3">
    <source>
        <dbReference type="SAM" id="Phobius"/>
    </source>
</evidence>
<keyword evidence="3" id="KW-1133">Transmembrane helix</keyword>
<reference evidence="4" key="1">
    <citation type="journal article" date="2008" name="ISME J.">
        <title>Genomic patterns of recombination, clonal divergence and environment in marine microbial populations.</title>
        <authorList>
            <person name="Konstantinidis K.T."/>
            <person name="Delong E.F."/>
        </authorList>
    </citation>
    <scope>NUCLEOTIDE SEQUENCE</scope>
</reference>
<evidence type="ECO:0008006" key="5">
    <source>
        <dbReference type="Google" id="ProtNLM"/>
    </source>
</evidence>
<keyword evidence="3" id="KW-0472">Membrane</keyword>
<accession>B3TA34</accession>
<evidence type="ECO:0000256" key="2">
    <source>
        <dbReference type="SAM" id="MobiDB-lite"/>
    </source>
</evidence>
<feature type="region of interest" description="Disordered" evidence="2">
    <location>
        <begin position="247"/>
        <end position="268"/>
    </location>
</feature>
<dbReference type="PANTHER" id="PTHR33406">
    <property type="entry name" value="MEMBRANE PROTEIN MJ1562-RELATED"/>
    <property type="match status" value="1"/>
</dbReference>
<evidence type="ECO:0000313" key="4">
    <source>
        <dbReference type="EMBL" id="ABZ09443.1"/>
    </source>
</evidence>